<dbReference type="InterPro" id="IPR057540">
    <property type="entry name" value="Znf_SUZ12"/>
</dbReference>
<sequence>MCRHNCNCCAKSSQEEVISAEEGLLVYCKPVRLYNILHLRSQSNRSFLARNLKYRIRAKAENRSRTGRIVFKFKDCNNAVQKTEIRDNYSCPFCYMMCGSFRGLQLHLNASHELFESEFVISEGSLTVNISLKLEEEGSHEDKFEPLFYRSKTRKHRQSGNNNAKRFKASFLPMDLPSLANGTGLLNDELAGQFGMASSSSNPPPAPAQSAMSTTEAVVVPATATKTRKLAAERSEARSNQLLRSRQFYHSHTFQPMSLEQVLSGQDSEDELDPEVADFEDSRMLDDFVDVSKDEKRFMHIWNSFVRKQRVLADGHVPWCCEALTKFHKEEFNNSSRLSWCWRLFLVKLWNLGLVDARTINNCTTILLEKRDNNSDDTNNNNSVDDINNNKTDEEDINSVDDINKKKTGEEDNNNRDEQPPI</sequence>
<protein>
    <submittedName>
        <fullName evidence="10">Polycomb group protein VERNALIZATION 2</fullName>
    </submittedName>
</protein>
<dbReference type="AlphaFoldDB" id="A0A1J3EKG6"/>
<feature type="compositionally biased region" description="Basic and acidic residues" evidence="7">
    <location>
        <begin position="402"/>
        <end position="422"/>
    </location>
</feature>
<evidence type="ECO:0000313" key="10">
    <source>
        <dbReference type="EMBL" id="JAU31806.1"/>
    </source>
</evidence>
<feature type="domain" description="Polycomb protein SUZ12-like zinc finger" evidence="9">
    <location>
        <begin position="67"/>
        <end position="133"/>
    </location>
</feature>
<proteinExistence type="inferred from homology"/>
<dbReference type="GO" id="GO:0005634">
    <property type="term" value="C:nucleus"/>
    <property type="evidence" value="ECO:0007669"/>
    <property type="project" value="TreeGrafter"/>
</dbReference>
<evidence type="ECO:0000259" key="8">
    <source>
        <dbReference type="Pfam" id="PF09733"/>
    </source>
</evidence>
<evidence type="ECO:0000256" key="7">
    <source>
        <dbReference type="SAM" id="MobiDB-lite"/>
    </source>
</evidence>
<evidence type="ECO:0000256" key="3">
    <source>
        <dbReference type="ARBA" id="ARBA00022771"/>
    </source>
</evidence>
<feature type="region of interest" description="Disordered" evidence="7">
    <location>
        <begin position="195"/>
        <end position="215"/>
    </location>
</feature>
<dbReference type="CDD" id="cd21749">
    <property type="entry name" value="ZnB-Zn_EMF2-like"/>
    <property type="match status" value="1"/>
</dbReference>
<evidence type="ECO:0000256" key="5">
    <source>
        <dbReference type="ARBA" id="ARBA00023015"/>
    </source>
</evidence>
<keyword evidence="6" id="KW-0804">Transcription</keyword>
<dbReference type="EMBL" id="GEVK01021026">
    <property type="protein sequence ID" value="JAU31806.1"/>
    <property type="molecule type" value="Transcribed_RNA"/>
</dbReference>
<keyword evidence="5" id="KW-0805">Transcription regulation</keyword>
<comment type="similarity">
    <text evidence="1">Belongs to the VEFS (VRN2-EMF2-FIS2-SU(Z)12) family.</text>
</comment>
<dbReference type="PANTHER" id="PTHR22597:SF12">
    <property type="entry name" value="POLYCOMB GROUP PROTEIN VERNALIZATION 2"/>
    <property type="match status" value="1"/>
</dbReference>
<dbReference type="Pfam" id="PF09733">
    <property type="entry name" value="VEFS-Box"/>
    <property type="match status" value="1"/>
</dbReference>
<evidence type="ECO:0000256" key="4">
    <source>
        <dbReference type="ARBA" id="ARBA00022833"/>
    </source>
</evidence>
<evidence type="ECO:0000256" key="6">
    <source>
        <dbReference type="ARBA" id="ARBA00023163"/>
    </source>
</evidence>
<reference evidence="10" key="1">
    <citation type="submission" date="2016-07" db="EMBL/GenBank/DDBJ databases">
        <title>De novo transcriptome assembly of four accessions of the metal hyperaccumulator plant Noccaea caerulescens.</title>
        <authorList>
            <person name="Blande D."/>
            <person name="Halimaa P."/>
            <person name="Tervahauta A.I."/>
            <person name="Aarts M.G."/>
            <person name="Karenlampi S.O."/>
        </authorList>
    </citation>
    <scope>NUCLEOTIDE SEQUENCE</scope>
</reference>
<accession>A0A1J3EKG6</accession>
<evidence type="ECO:0000256" key="1">
    <source>
        <dbReference type="ARBA" id="ARBA00007416"/>
    </source>
</evidence>
<dbReference type="InterPro" id="IPR019135">
    <property type="entry name" value="Polycomb_protein_VEFS-Box"/>
</dbReference>
<keyword evidence="3" id="KW-0863">Zinc-finger</keyword>
<dbReference type="Pfam" id="PF23320">
    <property type="entry name" value="Zn_SUZ12"/>
    <property type="match status" value="1"/>
</dbReference>
<name>A0A1J3EKG6_NOCCA</name>
<evidence type="ECO:0000259" key="9">
    <source>
        <dbReference type="Pfam" id="PF23320"/>
    </source>
</evidence>
<keyword evidence="4" id="KW-0862">Zinc</keyword>
<feature type="region of interest" description="Disordered" evidence="7">
    <location>
        <begin position="371"/>
        <end position="422"/>
    </location>
</feature>
<keyword evidence="2" id="KW-0479">Metal-binding</keyword>
<feature type="domain" description="Polycomb protein VEFS-Box" evidence="8">
    <location>
        <begin position="240"/>
        <end position="360"/>
    </location>
</feature>
<evidence type="ECO:0000256" key="2">
    <source>
        <dbReference type="ARBA" id="ARBA00022723"/>
    </source>
</evidence>
<dbReference type="PANTHER" id="PTHR22597">
    <property type="entry name" value="POLYCOMB GROUP PROTEIN"/>
    <property type="match status" value="1"/>
</dbReference>
<feature type="compositionally biased region" description="Low complexity" evidence="7">
    <location>
        <begin position="376"/>
        <end position="390"/>
    </location>
</feature>
<gene>
    <name evidence="10" type="ORF">LC_TR2869_c0_g1_i1_g.11468</name>
</gene>
<organism evidence="10">
    <name type="scientific">Noccaea caerulescens</name>
    <name type="common">Alpine penny-cress</name>
    <name type="synonym">Thlaspi caerulescens</name>
    <dbReference type="NCBI Taxonomy" id="107243"/>
    <lineage>
        <taxon>Eukaryota</taxon>
        <taxon>Viridiplantae</taxon>
        <taxon>Streptophyta</taxon>
        <taxon>Embryophyta</taxon>
        <taxon>Tracheophyta</taxon>
        <taxon>Spermatophyta</taxon>
        <taxon>Magnoliopsida</taxon>
        <taxon>eudicotyledons</taxon>
        <taxon>Gunneridae</taxon>
        <taxon>Pentapetalae</taxon>
        <taxon>rosids</taxon>
        <taxon>malvids</taxon>
        <taxon>Brassicales</taxon>
        <taxon>Brassicaceae</taxon>
        <taxon>Coluteocarpeae</taxon>
        <taxon>Noccaea</taxon>
    </lineage>
</organism>
<dbReference type="GO" id="GO:0008270">
    <property type="term" value="F:zinc ion binding"/>
    <property type="evidence" value="ECO:0007669"/>
    <property type="project" value="UniProtKB-KW"/>
</dbReference>
<dbReference type="CDD" id="cd21553">
    <property type="entry name" value="VEFS-box_EMF2-like"/>
    <property type="match status" value="1"/>
</dbReference>
<dbReference type="GO" id="GO:0031490">
    <property type="term" value="F:chromatin DNA binding"/>
    <property type="evidence" value="ECO:0007669"/>
    <property type="project" value="TreeGrafter"/>
</dbReference>